<evidence type="ECO:0000313" key="2">
    <source>
        <dbReference type="Proteomes" id="UP000054736"/>
    </source>
</evidence>
<keyword evidence="2" id="KW-1185">Reference proteome</keyword>
<dbReference type="PATRIC" id="fig|1212489.4.peg.570"/>
<keyword evidence="1" id="KW-0378">Hydrolase</keyword>
<reference evidence="1 2" key="1">
    <citation type="submission" date="2015-11" db="EMBL/GenBank/DDBJ databases">
        <title>Genomic analysis of 38 Legionella species identifies large and diverse effector repertoires.</title>
        <authorList>
            <person name="Burstein D."/>
            <person name="Amaro F."/>
            <person name="Zusman T."/>
            <person name="Lifshitz Z."/>
            <person name="Cohen O."/>
            <person name="Gilbert J.A."/>
            <person name="Pupko T."/>
            <person name="Shuman H.A."/>
            <person name="Segal G."/>
        </authorList>
    </citation>
    <scope>NUCLEOTIDE SEQUENCE [LARGE SCALE GENOMIC DNA]</scope>
    <source>
        <strain evidence="1 2">ATCC 700990</strain>
    </source>
</reference>
<proteinExistence type="predicted"/>
<protein>
    <submittedName>
        <fullName evidence="1">1D-myo-inositol 2-acetamido-2-deoxy-alpha-D-glucopyranoside deacetylase</fullName>
        <ecNumber evidence="1">3.5.1.103</ecNumber>
    </submittedName>
</protein>
<dbReference type="Proteomes" id="UP000054736">
    <property type="component" value="Unassembled WGS sequence"/>
</dbReference>
<dbReference type="OrthoDB" id="9790023at2"/>
<dbReference type="GO" id="GO:0035595">
    <property type="term" value="F:N-acetylglucosaminylinositol deacetylase activity"/>
    <property type="evidence" value="ECO:0007669"/>
    <property type="project" value="UniProtKB-EC"/>
</dbReference>
<dbReference type="SUPFAM" id="SSF102588">
    <property type="entry name" value="LmbE-like"/>
    <property type="match status" value="1"/>
</dbReference>
<sequence length="192" mass="22488">MKALVVAHPDDEIIWFTPQIFDIIVIAFLARHDKPYASYCRQQAIAAHPLKEKIILLKIEESGYWKDKNRVSQLTLSKKILFDSLFHLKEKFSFAEIFTHNSQGEYGHDDHILVNEAVTTVFSKAKIFCPIELNDSDHLPDAILVKNDLDFYFKVKELYVKNRAWTWKSDYIPPDNLYYSLHQSMSFNNDNC</sequence>
<name>A0A0W0TC76_9GAMM</name>
<dbReference type="AlphaFoldDB" id="A0A0W0TC76"/>
<comment type="caution">
    <text evidence="1">The sequence shown here is derived from an EMBL/GenBank/DDBJ whole genome shotgun (WGS) entry which is preliminary data.</text>
</comment>
<dbReference type="EC" id="3.5.1.103" evidence="1"/>
<gene>
    <name evidence="1" type="primary">mshB</name>
    <name evidence="1" type="ORF">Ldro_0549</name>
</gene>
<dbReference type="Gene3D" id="3.40.50.10320">
    <property type="entry name" value="LmbE-like"/>
    <property type="match status" value="1"/>
</dbReference>
<evidence type="ECO:0000313" key="1">
    <source>
        <dbReference type="EMBL" id="KTC93178.1"/>
    </source>
</evidence>
<organism evidence="1 2">
    <name type="scientific">Legionella drozanskii LLAP-1</name>
    <dbReference type="NCBI Taxonomy" id="1212489"/>
    <lineage>
        <taxon>Bacteria</taxon>
        <taxon>Pseudomonadati</taxon>
        <taxon>Pseudomonadota</taxon>
        <taxon>Gammaproteobacteria</taxon>
        <taxon>Legionellales</taxon>
        <taxon>Legionellaceae</taxon>
        <taxon>Legionella</taxon>
    </lineage>
</organism>
<dbReference type="InterPro" id="IPR024078">
    <property type="entry name" value="LmbE-like_dom_sf"/>
</dbReference>
<dbReference type="EMBL" id="LNXY01000003">
    <property type="protein sequence ID" value="KTC93178.1"/>
    <property type="molecule type" value="Genomic_DNA"/>
</dbReference>
<dbReference type="RefSeq" id="WP_058494897.1">
    <property type="nucleotide sequence ID" value="NZ_CAAAIU010000003.1"/>
</dbReference>
<accession>A0A0W0TC76</accession>
<dbReference type="STRING" id="1212489.Ldro_0549"/>